<evidence type="ECO:0000256" key="4">
    <source>
        <dbReference type="ARBA" id="ARBA00022679"/>
    </source>
</evidence>
<dbReference type="OrthoDB" id="9814572at2"/>
<dbReference type="GO" id="GO:0009307">
    <property type="term" value="P:DNA restriction-modification system"/>
    <property type="evidence" value="ECO:0007669"/>
    <property type="project" value="UniProtKB-KW"/>
</dbReference>
<dbReference type="Gene3D" id="3.40.50.150">
    <property type="entry name" value="Vaccinia Virus protein VP39"/>
    <property type="match status" value="1"/>
</dbReference>
<comment type="catalytic activity">
    <reaction evidence="7">
        <text>a 2'-deoxyadenosine in DNA + S-adenosyl-L-methionine = an N(6)-methyl-2'-deoxyadenosine in DNA + S-adenosyl-L-homocysteine + H(+)</text>
        <dbReference type="Rhea" id="RHEA:15197"/>
        <dbReference type="Rhea" id="RHEA-COMP:12418"/>
        <dbReference type="Rhea" id="RHEA-COMP:12419"/>
        <dbReference type="ChEBI" id="CHEBI:15378"/>
        <dbReference type="ChEBI" id="CHEBI:57856"/>
        <dbReference type="ChEBI" id="CHEBI:59789"/>
        <dbReference type="ChEBI" id="CHEBI:90615"/>
        <dbReference type="ChEBI" id="CHEBI:90616"/>
        <dbReference type="EC" id="2.1.1.72"/>
    </reaction>
</comment>
<dbReference type="EC" id="2.1.1.72" evidence="2"/>
<dbReference type="Gene3D" id="1.20.1260.30">
    <property type="match status" value="1"/>
</dbReference>
<keyword evidence="3 10" id="KW-0489">Methyltransferase</keyword>
<name>A0A364K9I4_9BACL</name>
<dbReference type="InterPro" id="IPR038333">
    <property type="entry name" value="T1MK-like_N_sf"/>
</dbReference>
<evidence type="ECO:0000259" key="8">
    <source>
        <dbReference type="Pfam" id="PF02384"/>
    </source>
</evidence>
<proteinExistence type="inferred from homology"/>
<dbReference type="InterPro" id="IPR029063">
    <property type="entry name" value="SAM-dependent_MTases_sf"/>
</dbReference>
<dbReference type="PANTHER" id="PTHR42933:SF3">
    <property type="entry name" value="TYPE I RESTRICTION ENZYME MJAVIII METHYLASE SUBUNIT"/>
    <property type="match status" value="1"/>
</dbReference>
<keyword evidence="5" id="KW-0949">S-adenosyl-L-methionine</keyword>
<dbReference type="EMBL" id="QJKK01000001">
    <property type="protein sequence ID" value="RAL26955.1"/>
    <property type="molecule type" value="Genomic_DNA"/>
</dbReference>
<dbReference type="PRINTS" id="PR00507">
    <property type="entry name" value="N12N6MTFRASE"/>
</dbReference>
<keyword evidence="6" id="KW-0680">Restriction system</keyword>
<dbReference type="AlphaFoldDB" id="A0A364K9I4"/>
<dbReference type="PANTHER" id="PTHR42933">
    <property type="entry name" value="SLR6095 PROTEIN"/>
    <property type="match status" value="1"/>
</dbReference>
<evidence type="ECO:0000256" key="2">
    <source>
        <dbReference type="ARBA" id="ARBA00011900"/>
    </source>
</evidence>
<evidence type="ECO:0000313" key="10">
    <source>
        <dbReference type="EMBL" id="RAL26955.1"/>
    </source>
</evidence>
<keyword evidence="4 10" id="KW-0808">Transferase</keyword>
<reference evidence="10 11" key="1">
    <citation type="submission" date="2018-06" db="EMBL/GenBank/DDBJ databases">
        <title>Thermoflavimicrobium daqus sp. nov., a thermophilic microbe isolated from Moutai-flavour Daqu.</title>
        <authorList>
            <person name="Wang X."/>
            <person name="Zhou H."/>
        </authorList>
    </citation>
    <scope>NUCLEOTIDE SEQUENCE [LARGE SCALE GENOMIC DNA]</scope>
    <source>
        <strain evidence="10 11">FBKL4.011</strain>
    </source>
</reference>
<feature type="domain" description="DNA methylase adenine-specific" evidence="8">
    <location>
        <begin position="140"/>
        <end position="462"/>
    </location>
</feature>
<comment type="caution">
    <text evidence="10">The sequence shown here is derived from an EMBL/GenBank/DDBJ whole genome shotgun (WGS) entry which is preliminary data.</text>
</comment>
<dbReference type="RefSeq" id="WP_113657559.1">
    <property type="nucleotide sequence ID" value="NZ_KZ845663.1"/>
</dbReference>
<dbReference type="GO" id="GO:0032259">
    <property type="term" value="P:methylation"/>
    <property type="evidence" value="ECO:0007669"/>
    <property type="project" value="UniProtKB-KW"/>
</dbReference>
<dbReference type="GO" id="GO:0003677">
    <property type="term" value="F:DNA binding"/>
    <property type="evidence" value="ECO:0007669"/>
    <property type="project" value="InterPro"/>
</dbReference>
<feature type="domain" description="N6 adenine-specific DNA methyltransferase N-terminal" evidence="9">
    <location>
        <begin position="6"/>
        <end position="127"/>
    </location>
</feature>
<dbReference type="InterPro" id="IPR022749">
    <property type="entry name" value="D12N6_MeTrfase_N"/>
</dbReference>
<protein>
    <recommendedName>
        <fullName evidence="2">site-specific DNA-methyltransferase (adenine-specific)</fullName>
        <ecNumber evidence="2">2.1.1.72</ecNumber>
    </recommendedName>
</protein>
<evidence type="ECO:0000259" key="9">
    <source>
        <dbReference type="Pfam" id="PF12161"/>
    </source>
</evidence>
<comment type="similarity">
    <text evidence="1">Belongs to the N(4)/N(6)-methyltransferase family.</text>
</comment>
<organism evidence="10 11">
    <name type="scientific">Thermoflavimicrobium daqui</name>
    <dbReference type="NCBI Taxonomy" id="2137476"/>
    <lineage>
        <taxon>Bacteria</taxon>
        <taxon>Bacillati</taxon>
        <taxon>Bacillota</taxon>
        <taxon>Bacilli</taxon>
        <taxon>Bacillales</taxon>
        <taxon>Thermoactinomycetaceae</taxon>
        <taxon>Thermoflavimicrobium</taxon>
    </lineage>
</organism>
<evidence type="ECO:0000256" key="7">
    <source>
        <dbReference type="ARBA" id="ARBA00047942"/>
    </source>
</evidence>
<dbReference type="SUPFAM" id="SSF53335">
    <property type="entry name" value="S-adenosyl-L-methionine-dependent methyltransferases"/>
    <property type="match status" value="1"/>
</dbReference>
<dbReference type="GO" id="GO:0008170">
    <property type="term" value="F:N-methyltransferase activity"/>
    <property type="evidence" value="ECO:0007669"/>
    <property type="project" value="InterPro"/>
</dbReference>
<dbReference type="Pfam" id="PF12161">
    <property type="entry name" value="HsdM_N"/>
    <property type="match status" value="1"/>
</dbReference>
<evidence type="ECO:0000256" key="6">
    <source>
        <dbReference type="ARBA" id="ARBA00022747"/>
    </source>
</evidence>
<dbReference type="GO" id="GO:0009007">
    <property type="term" value="F:site-specific DNA-methyltransferase (adenine-specific) activity"/>
    <property type="evidence" value="ECO:0007669"/>
    <property type="project" value="UniProtKB-EC"/>
</dbReference>
<evidence type="ECO:0000256" key="5">
    <source>
        <dbReference type="ARBA" id="ARBA00022691"/>
    </source>
</evidence>
<sequence length="506" mass="59332">MIKGEIKRKVDEIWRYFWTGGITNPLTIIEQLTYLLFMKKLDDLEREQEENRKTRGIIYQSIFNEKQQLRWSRFKNLSADTMYQVVKEHVFPFIKQLTQKESNITRYLENAVFLIPTPILLKRVVEGIDQLFDYLPIRYDDFLGDLYEYLLSKLQIAKQNGQFRTPRHIIEMIIKMMKPAPSDRIMDPSVGTAGFLVLTSQYIRKHYPEIFTDREKNNLCKHFYQTMFYGLDIDMTMLRISTMNMILHGFHSPNILYHDAISKNYSQQDQFTLILANPPFKGSIDQEYVSPDLVQLLGASKNKPLKTELLFLALILRLLKQGGRCAIIVPEGVLFGRSKAHIRIRKELVEHQKVEAIISLPAGVFKPYASISTAVLIFTKTNKGGTNDVWFYEMKADGFSLDDKRIKLDENLHEQNNIPDIISRFENLEAEKGNQRTAQSFFVSIDEIRQNQYDLSIYQYKEINYPKIKYESPELILKQLRQLEQEIFEGIDELEAFMHEDSVDQS</sequence>
<dbReference type="InterPro" id="IPR051537">
    <property type="entry name" value="DNA_Adenine_Mtase"/>
</dbReference>
<accession>A0A364K9I4</accession>
<reference evidence="10 11" key="2">
    <citation type="submission" date="2018-06" db="EMBL/GenBank/DDBJ databases">
        <authorList>
            <person name="Zhirakovskaya E."/>
        </authorList>
    </citation>
    <scope>NUCLEOTIDE SEQUENCE [LARGE SCALE GENOMIC DNA]</scope>
    <source>
        <strain evidence="10 11">FBKL4.011</strain>
    </source>
</reference>
<keyword evidence="11" id="KW-1185">Reference proteome</keyword>
<dbReference type="InterPro" id="IPR003356">
    <property type="entry name" value="DNA_methylase_A-5"/>
</dbReference>
<evidence type="ECO:0000256" key="3">
    <source>
        <dbReference type="ARBA" id="ARBA00022603"/>
    </source>
</evidence>
<dbReference type="Pfam" id="PF02384">
    <property type="entry name" value="N6_Mtase"/>
    <property type="match status" value="1"/>
</dbReference>
<evidence type="ECO:0000313" key="11">
    <source>
        <dbReference type="Proteomes" id="UP000251213"/>
    </source>
</evidence>
<evidence type="ECO:0000256" key="1">
    <source>
        <dbReference type="ARBA" id="ARBA00006594"/>
    </source>
</evidence>
<dbReference type="Proteomes" id="UP000251213">
    <property type="component" value="Unassembled WGS sequence"/>
</dbReference>
<gene>
    <name evidence="10" type="ORF">DL897_02615</name>
</gene>